<name>A0A4P9Y8Z9_ROZAC</name>
<organism evidence="1 2">
    <name type="scientific">Rozella allomycis (strain CSF55)</name>
    <dbReference type="NCBI Taxonomy" id="988480"/>
    <lineage>
        <taxon>Eukaryota</taxon>
        <taxon>Fungi</taxon>
        <taxon>Fungi incertae sedis</taxon>
        <taxon>Cryptomycota</taxon>
        <taxon>Cryptomycota incertae sedis</taxon>
        <taxon>Rozella</taxon>
    </lineage>
</organism>
<reference evidence="2" key="1">
    <citation type="journal article" date="2018" name="Nat. Microbiol.">
        <title>Leveraging single-cell genomics to expand the fungal tree of life.</title>
        <authorList>
            <person name="Ahrendt S.R."/>
            <person name="Quandt C.A."/>
            <person name="Ciobanu D."/>
            <person name="Clum A."/>
            <person name="Salamov A."/>
            <person name="Andreopoulos B."/>
            <person name="Cheng J.F."/>
            <person name="Woyke T."/>
            <person name="Pelin A."/>
            <person name="Henrissat B."/>
            <person name="Reynolds N.K."/>
            <person name="Benny G.L."/>
            <person name="Smith M.E."/>
            <person name="James T.Y."/>
            <person name="Grigoriev I.V."/>
        </authorList>
    </citation>
    <scope>NUCLEOTIDE SEQUENCE [LARGE SCALE GENOMIC DNA]</scope>
    <source>
        <strain evidence="2">CSF55</strain>
    </source>
</reference>
<protein>
    <submittedName>
        <fullName evidence="1">Uncharacterized protein</fullName>
    </submittedName>
</protein>
<sequence>MIRFLKSIHLSVFIYYFMKSDINVPIIQDEIVHHKRCLMEEKSPLEDFRRVNFERENTNSSNMSTAQSFENKMCQVAMILDASTVPEPERKRFTARWLLNFKDVNKIYEQTFRVSVVPSYVHVIAKDESDYSILSQNFG</sequence>
<dbReference type="Proteomes" id="UP000281549">
    <property type="component" value="Unassembled WGS sequence"/>
</dbReference>
<evidence type="ECO:0000313" key="1">
    <source>
        <dbReference type="EMBL" id="RKP15657.1"/>
    </source>
</evidence>
<evidence type="ECO:0000313" key="2">
    <source>
        <dbReference type="Proteomes" id="UP000281549"/>
    </source>
</evidence>
<dbReference type="EMBL" id="ML008218">
    <property type="protein sequence ID" value="RKP15657.1"/>
    <property type="molecule type" value="Genomic_DNA"/>
</dbReference>
<proteinExistence type="predicted"/>
<gene>
    <name evidence="1" type="ORF">ROZALSC1DRAFT_26210</name>
</gene>
<accession>A0A4P9Y8Z9</accession>
<dbReference type="AlphaFoldDB" id="A0A4P9Y8Z9"/>